<dbReference type="Proteomes" id="UP000557392">
    <property type="component" value="Unassembled WGS sequence"/>
</dbReference>
<organism evidence="2 3">
    <name type="scientific">Sphingomonas kyeonggiensis</name>
    <dbReference type="NCBI Taxonomy" id="1268553"/>
    <lineage>
        <taxon>Bacteria</taxon>
        <taxon>Pseudomonadati</taxon>
        <taxon>Pseudomonadota</taxon>
        <taxon>Alphaproteobacteria</taxon>
        <taxon>Sphingomonadales</taxon>
        <taxon>Sphingomonadaceae</taxon>
        <taxon>Sphingomonas</taxon>
    </lineage>
</organism>
<keyword evidence="3" id="KW-1185">Reference proteome</keyword>
<sequence>MIASLLLLAATAAAGQTADPVAQARQGKIQCVLPNQDKKTCLGMTSYRISGESYESATRLFLAPTPLITMEIRTRGTVKDGQFCETINLADFQNGKVLVNGAPADEATSSAVKSQMAAAVSSLDGKASCTAIKPAEGGLLLNELTIDGAVRADLSQKFVWVGDKDGYKLGN</sequence>
<keyword evidence="1" id="KW-0732">Signal</keyword>
<name>A0A7W6JRA3_9SPHN</name>
<comment type="caution">
    <text evidence="2">The sequence shown here is derived from an EMBL/GenBank/DDBJ whole genome shotgun (WGS) entry which is preliminary data.</text>
</comment>
<dbReference type="AlphaFoldDB" id="A0A7W6JRA3"/>
<reference evidence="2 3" key="1">
    <citation type="submission" date="2020-08" db="EMBL/GenBank/DDBJ databases">
        <title>Genomic Encyclopedia of Type Strains, Phase IV (KMG-IV): sequencing the most valuable type-strain genomes for metagenomic binning, comparative biology and taxonomic classification.</title>
        <authorList>
            <person name="Goeker M."/>
        </authorList>
    </citation>
    <scope>NUCLEOTIDE SEQUENCE [LARGE SCALE GENOMIC DNA]</scope>
    <source>
        <strain evidence="2 3">DSM 101806</strain>
    </source>
</reference>
<feature type="chain" id="PRO_5030628506" evidence="1">
    <location>
        <begin position="19"/>
        <end position="171"/>
    </location>
</feature>
<feature type="signal peptide" evidence="1">
    <location>
        <begin position="1"/>
        <end position="18"/>
    </location>
</feature>
<accession>A0A7W6JRA3</accession>
<dbReference type="EMBL" id="JACIEH010000001">
    <property type="protein sequence ID" value="MBB4098055.1"/>
    <property type="molecule type" value="Genomic_DNA"/>
</dbReference>
<evidence type="ECO:0000313" key="2">
    <source>
        <dbReference type="EMBL" id="MBB4098055.1"/>
    </source>
</evidence>
<evidence type="ECO:0000313" key="3">
    <source>
        <dbReference type="Proteomes" id="UP000557392"/>
    </source>
</evidence>
<gene>
    <name evidence="2" type="ORF">GGR46_001588</name>
</gene>
<dbReference type="RefSeq" id="WP_183996192.1">
    <property type="nucleotide sequence ID" value="NZ_JACIEH010000001.1"/>
</dbReference>
<evidence type="ECO:0000256" key="1">
    <source>
        <dbReference type="SAM" id="SignalP"/>
    </source>
</evidence>
<proteinExistence type="predicted"/>
<protein>
    <submittedName>
        <fullName evidence="2">Uncharacterized protein</fullName>
    </submittedName>
</protein>